<evidence type="ECO:0000313" key="1">
    <source>
        <dbReference type="EMBL" id="MBE8716508.1"/>
    </source>
</evidence>
<sequence length="68" mass="7454">MLARVAGGQRTCFYSFPEKLHHSQPPARQMHSNSAAAQGIFKSDSLKTVQLQAITRGEATNRTVNQAL</sequence>
<evidence type="ECO:0000313" key="2">
    <source>
        <dbReference type="Proteomes" id="UP000652567"/>
    </source>
</evidence>
<dbReference type="Proteomes" id="UP000652567">
    <property type="component" value="Unassembled WGS sequence"/>
</dbReference>
<organism evidence="1 2">
    <name type="scientific">Cellvibrio polysaccharolyticus</name>
    <dbReference type="NCBI Taxonomy" id="2082724"/>
    <lineage>
        <taxon>Bacteria</taxon>
        <taxon>Pseudomonadati</taxon>
        <taxon>Pseudomonadota</taxon>
        <taxon>Gammaproteobacteria</taxon>
        <taxon>Cellvibrionales</taxon>
        <taxon>Cellvibrionaceae</taxon>
        <taxon>Cellvibrio</taxon>
    </lineage>
</organism>
<keyword evidence="2" id="KW-1185">Reference proteome</keyword>
<dbReference type="RefSeq" id="WP_193907651.1">
    <property type="nucleotide sequence ID" value="NZ_PRDL01000001.1"/>
</dbReference>
<comment type="caution">
    <text evidence="1">The sequence shown here is derived from an EMBL/GenBank/DDBJ whole genome shotgun (WGS) entry which is preliminary data.</text>
</comment>
<dbReference type="EMBL" id="PRDL01000001">
    <property type="protein sequence ID" value="MBE8716508.1"/>
    <property type="molecule type" value="Genomic_DNA"/>
</dbReference>
<protein>
    <submittedName>
        <fullName evidence="1">Uncharacterized protein</fullName>
    </submittedName>
</protein>
<dbReference type="AlphaFoldDB" id="A0A928V2B1"/>
<name>A0A928V2B1_9GAMM</name>
<gene>
    <name evidence="1" type="ORF">C4F51_04820</name>
</gene>
<accession>A0A928V2B1</accession>
<proteinExistence type="predicted"/>
<reference evidence="1" key="1">
    <citation type="submission" date="2018-07" db="EMBL/GenBank/DDBJ databases">
        <title>Genome assembly of strain Ka43.</title>
        <authorList>
            <person name="Kukolya J."/>
            <person name="Nagy I."/>
            <person name="Horvath B."/>
            <person name="Toth A."/>
        </authorList>
    </citation>
    <scope>NUCLEOTIDE SEQUENCE</scope>
    <source>
        <strain evidence="1">KB43</strain>
    </source>
</reference>